<protein>
    <submittedName>
        <fullName evidence="1">Uncharacterized protein</fullName>
    </submittedName>
</protein>
<reference evidence="1" key="1">
    <citation type="submission" date="2020-05" db="EMBL/GenBank/DDBJ databases">
        <title>Mycena genomes resolve the evolution of fungal bioluminescence.</title>
        <authorList>
            <person name="Tsai I.J."/>
        </authorList>
    </citation>
    <scope>NUCLEOTIDE SEQUENCE</scope>
    <source>
        <strain evidence="1">160909Yilan</strain>
    </source>
</reference>
<name>A0A8H7DFP5_9AGAR</name>
<gene>
    <name evidence="1" type="ORF">MSAN_00584500</name>
</gene>
<proteinExistence type="predicted"/>
<evidence type="ECO:0000313" key="2">
    <source>
        <dbReference type="Proteomes" id="UP000623467"/>
    </source>
</evidence>
<evidence type="ECO:0000313" key="1">
    <source>
        <dbReference type="EMBL" id="KAF7373734.1"/>
    </source>
</evidence>
<dbReference type="InterPro" id="IPR032675">
    <property type="entry name" value="LRR_dom_sf"/>
</dbReference>
<dbReference type="AlphaFoldDB" id="A0A8H7DFP5"/>
<comment type="caution">
    <text evidence="1">The sequence shown here is derived from an EMBL/GenBank/DDBJ whole genome shotgun (WGS) entry which is preliminary data.</text>
</comment>
<organism evidence="1 2">
    <name type="scientific">Mycena sanguinolenta</name>
    <dbReference type="NCBI Taxonomy" id="230812"/>
    <lineage>
        <taxon>Eukaryota</taxon>
        <taxon>Fungi</taxon>
        <taxon>Dikarya</taxon>
        <taxon>Basidiomycota</taxon>
        <taxon>Agaricomycotina</taxon>
        <taxon>Agaricomycetes</taxon>
        <taxon>Agaricomycetidae</taxon>
        <taxon>Agaricales</taxon>
        <taxon>Marasmiineae</taxon>
        <taxon>Mycenaceae</taxon>
        <taxon>Mycena</taxon>
    </lineage>
</organism>
<dbReference type="OrthoDB" id="3042192at2759"/>
<accession>A0A8H7DFP5</accession>
<dbReference type="Proteomes" id="UP000623467">
    <property type="component" value="Unassembled WGS sequence"/>
</dbReference>
<dbReference type="EMBL" id="JACAZH010000003">
    <property type="protein sequence ID" value="KAF7373734.1"/>
    <property type="molecule type" value="Genomic_DNA"/>
</dbReference>
<sequence>MLADFFARSIRLESFEIGDSTFSLDSLQETLRTLPPTIQELRIHNLPGGWQELDDSVLEVLATSGLCLTLRNLTIERGSKISDDAILQFVTARMLEFGTPVLQRVEIHFDRKVILDVVPSLQPFFDTGLIVSLDYSPPAPKGLSPWDGLEDNPDSSVWARRPRNYW</sequence>
<keyword evidence="2" id="KW-1185">Reference proteome</keyword>
<dbReference type="Gene3D" id="3.80.10.10">
    <property type="entry name" value="Ribonuclease Inhibitor"/>
    <property type="match status" value="1"/>
</dbReference>